<dbReference type="Gene3D" id="1.10.357.10">
    <property type="entry name" value="Tetracycline Repressor, domain 2"/>
    <property type="match status" value="1"/>
</dbReference>
<accession>A0ABS4ME83</accession>
<name>A0ABS4ME83_9LACO</name>
<dbReference type="Proteomes" id="UP001519292">
    <property type="component" value="Unassembled WGS sequence"/>
</dbReference>
<comment type="caution">
    <text evidence="1">The sequence shown here is derived from an EMBL/GenBank/DDBJ whole genome shotgun (WGS) entry which is preliminary data.</text>
</comment>
<keyword evidence="2" id="KW-1185">Reference proteome</keyword>
<reference evidence="1 2" key="1">
    <citation type="submission" date="2021-03" db="EMBL/GenBank/DDBJ databases">
        <title>Genomic Encyclopedia of Type Strains, Phase IV (KMG-IV): sequencing the most valuable type-strain genomes for metagenomic binning, comparative biology and taxonomic classification.</title>
        <authorList>
            <person name="Goeker M."/>
        </authorList>
    </citation>
    <scope>NUCLEOTIDE SEQUENCE [LARGE SCALE GENOMIC DNA]</scope>
    <source>
        <strain evidence="1 2">DSM 101872</strain>
    </source>
</reference>
<dbReference type="RefSeq" id="WP_209686434.1">
    <property type="nucleotide sequence ID" value="NZ_JAGGLU010000003.1"/>
</dbReference>
<gene>
    <name evidence="1" type="ORF">J2Z60_000865</name>
</gene>
<protein>
    <submittedName>
        <fullName evidence="1">AcrR family transcriptional regulator</fullName>
    </submittedName>
</protein>
<organism evidence="1 2">
    <name type="scientific">Lactobacillus colini</name>
    <dbReference type="NCBI Taxonomy" id="1819254"/>
    <lineage>
        <taxon>Bacteria</taxon>
        <taxon>Bacillati</taxon>
        <taxon>Bacillota</taxon>
        <taxon>Bacilli</taxon>
        <taxon>Lactobacillales</taxon>
        <taxon>Lactobacillaceae</taxon>
        <taxon>Lactobacillus</taxon>
    </lineage>
</organism>
<proteinExistence type="predicted"/>
<dbReference type="EMBL" id="JAGGLU010000003">
    <property type="protein sequence ID" value="MBP2057694.1"/>
    <property type="molecule type" value="Genomic_DNA"/>
</dbReference>
<evidence type="ECO:0000313" key="1">
    <source>
        <dbReference type="EMBL" id="MBP2057694.1"/>
    </source>
</evidence>
<evidence type="ECO:0000313" key="2">
    <source>
        <dbReference type="Proteomes" id="UP001519292"/>
    </source>
</evidence>
<sequence>MQSKFDQARRSLHDDLSGSRVDRYSIKEVCQATGYTKSTFYRRFRTLPMFMACCVSHEIRTHLNEYREQDLLKKFRYLLIQMKQDENYFYNIYHLSKSRECICDYFVNELGSFLQQYLLKKYGDYSYELVRQASNSIYRVLFTWVDHSCQEDIGKLLSELSIFIFLLENNHPLDNRDKLLTQYSSSIRD</sequence>